<dbReference type="PANTHER" id="PTHR36924">
    <property type="entry name" value="ANTITOXIN HIGA-1"/>
    <property type="match status" value="1"/>
</dbReference>
<dbReference type="AlphaFoldDB" id="A0A0N4VVE5"/>
<dbReference type="Gene3D" id="1.10.260.40">
    <property type="entry name" value="lambda repressor-like DNA-binding domains"/>
    <property type="match status" value="1"/>
</dbReference>
<dbReference type="GO" id="GO:0003677">
    <property type="term" value="F:DNA binding"/>
    <property type="evidence" value="ECO:0007669"/>
    <property type="project" value="UniProtKB-KW"/>
</dbReference>
<evidence type="ECO:0000313" key="5">
    <source>
        <dbReference type="WBParaSite" id="HPLM_0000126501-mRNA-1"/>
    </source>
</evidence>
<accession>A0A0N4VVE5</accession>
<name>A0A0N4VVE5_HAEPC</name>
<dbReference type="NCBIfam" id="TIGR02607">
    <property type="entry name" value="antidote_HigA"/>
    <property type="match status" value="1"/>
</dbReference>
<proteinExistence type="predicted"/>
<dbReference type="InterPro" id="IPR001387">
    <property type="entry name" value="Cro/C1-type_HTH"/>
</dbReference>
<dbReference type="Proteomes" id="UP000268014">
    <property type="component" value="Unassembled WGS sequence"/>
</dbReference>
<keyword evidence="4" id="KW-1185">Reference proteome</keyword>
<sequence length="114" mass="12852">MITVKGKDPMMIANNLKPYKPTHPGEVLKDELEFRGISQRGLAKKMGISYSALNEVLNGKRALNPELAMMMEAALDVDAAPLLAMQNEYDMLMAERNESFMEKIKHIRRIAAVF</sequence>
<reference evidence="3 4" key="2">
    <citation type="submission" date="2018-11" db="EMBL/GenBank/DDBJ databases">
        <authorList>
            <consortium name="Pathogen Informatics"/>
        </authorList>
    </citation>
    <scope>NUCLEOTIDE SEQUENCE [LARGE SCALE GENOMIC DNA]</scope>
    <source>
        <strain evidence="3 4">MHpl1</strain>
    </source>
</reference>
<protein>
    <submittedName>
        <fullName evidence="5">HTH cro/C1-type domain-containing protein</fullName>
    </submittedName>
</protein>
<evidence type="ECO:0000313" key="3">
    <source>
        <dbReference type="EMBL" id="VDO08682.1"/>
    </source>
</evidence>
<dbReference type="Pfam" id="PF01381">
    <property type="entry name" value="HTH_3"/>
    <property type="match status" value="1"/>
</dbReference>
<evidence type="ECO:0000313" key="4">
    <source>
        <dbReference type="Proteomes" id="UP000268014"/>
    </source>
</evidence>
<dbReference type="OrthoDB" id="2425154at2759"/>
<dbReference type="WBParaSite" id="HPLM_0000126501-mRNA-1">
    <property type="protein sequence ID" value="HPLM_0000126501-mRNA-1"/>
    <property type="gene ID" value="HPLM_0000126501"/>
</dbReference>
<dbReference type="PROSITE" id="PS50943">
    <property type="entry name" value="HTH_CROC1"/>
    <property type="match status" value="1"/>
</dbReference>
<evidence type="ECO:0000259" key="2">
    <source>
        <dbReference type="PROSITE" id="PS50943"/>
    </source>
</evidence>
<evidence type="ECO:0000256" key="1">
    <source>
        <dbReference type="ARBA" id="ARBA00023125"/>
    </source>
</evidence>
<gene>
    <name evidence="3" type="ORF">HPLM_LOCUS1263</name>
</gene>
<dbReference type="InterPro" id="IPR010982">
    <property type="entry name" value="Lambda_DNA-bd_dom_sf"/>
</dbReference>
<dbReference type="PANTHER" id="PTHR36924:SF1">
    <property type="entry name" value="ANTITOXIN HIGA-1"/>
    <property type="match status" value="1"/>
</dbReference>
<dbReference type="EMBL" id="UZAF01001570">
    <property type="protein sequence ID" value="VDO08682.1"/>
    <property type="molecule type" value="Genomic_DNA"/>
</dbReference>
<feature type="domain" description="HTH cro/C1-type" evidence="2">
    <location>
        <begin position="28"/>
        <end position="82"/>
    </location>
</feature>
<dbReference type="InterPro" id="IPR013430">
    <property type="entry name" value="Toxin_antidote_HigA"/>
</dbReference>
<reference evidence="5" key="1">
    <citation type="submission" date="2017-02" db="UniProtKB">
        <authorList>
            <consortium name="WormBaseParasite"/>
        </authorList>
    </citation>
    <scope>IDENTIFICATION</scope>
</reference>
<organism evidence="5">
    <name type="scientific">Haemonchus placei</name>
    <name type="common">Barber's pole worm</name>
    <dbReference type="NCBI Taxonomy" id="6290"/>
    <lineage>
        <taxon>Eukaryota</taxon>
        <taxon>Metazoa</taxon>
        <taxon>Ecdysozoa</taxon>
        <taxon>Nematoda</taxon>
        <taxon>Chromadorea</taxon>
        <taxon>Rhabditida</taxon>
        <taxon>Rhabditina</taxon>
        <taxon>Rhabditomorpha</taxon>
        <taxon>Strongyloidea</taxon>
        <taxon>Trichostrongylidae</taxon>
        <taxon>Haemonchus</taxon>
    </lineage>
</organism>
<dbReference type="SUPFAM" id="SSF47413">
    <property type="entry name" value="lambda repressor-like DNA-binding domains"/>
    <property type="match status" value="1"/>
</dbReference>
<dbReference type="GO" id="GO:0005634">
    <property type="term" value="C:nucleus"/>
    <property type="evidence" value="ECO:0007669"/>
    <property type="project" value="UniProtKB-ARBA"/>
</dbReference>
<keyword evidence="1" id="KW-0238">DNA-binding</keyword>
<dbReference type="SMART" id="SM00530">
    <property type="entry name" value="HTH_XRE"/>
    <property type="match status" value="1"/>
</dbReference>
<dbReference type="CDD" id="cd00093">
    <property type="entry name" value="HTH_XRE"/>
    <property type="match status" value="1"/>
</dbReference>